<name>A0A2I1CRX6_ASPC2</name>
<accession>A0A2I1CRX6</accession>
<dbReference type="EMBL" id="MSFM01000015">
    <property type="protein sequence ID" value="PKY00384.1"/>
    <property type="molecule type" value="Genomic_DNA"/>
</dbReference>
<dbReference type="VEuPathDB" id="FungiDB:P168DRAFT_293636"/>
<gene>
    <name evidence="1" type="ORF">P168DRAFT_293636</name>
</gene>
<keyword evidence="2" id="KW-1185">Reference proteome</keyword>
<evidence type="ECO:0000313" key="2">
    <source>
        <dbReference type="Proteomes" id="UP000234254"/>
    </source>
</evidence>
<dbReference type="GeneID" id="36545373"/>
<organism evidence="1 2">
    <name type="scientific">Aspergillus campestris (strain IBT 28561)</name>
    <dbReference type="NCBI Taxonomy" id="1392248"/>
    <lineage>
        <taxon>Eukaryota</taxon>
        <taxon>Fungi</taxon>
        <taxon>Dikarya</taxon>
        <taxon>Ascomycota</taxon>
        <taxon>Pezizomycotina</taxon>
        <taxon>Eurotiomycetes</taxon>
        <taxon>Eurotiomycetidae</taxon>
        <taxon>Eurotiales</taxon>
        <taxon>Aspergillaceae</taxon>
        <taxon>Aspergillus</taxon>
        <taxon>Aspergillus subgen. Circumdati</taxon>
    </lineage>
</organism>
<protein>
    <submittedName>
        <fullName evidence="1">Uncharacterized protein</fullName>
    </submittedName>
</protein>
<dbReference type="AlphaFoldDB" id="A0A2I1CRX6"/>
<dbReference type="Proteomes" id="UP000234254">
    <property type="component" value="Unassembled WGS sequence"/>
</dbReference>
<proteinExistence type="predicted"/>
<evidence type="ECO:0000313" key="1">
    <source>
        <dbReference type="EMBL" id="PKY00384.1"/>
    </source>
</evidence>
<dbReference type="RefSeq" id="XP_024688978.1">
    <property type="nucleotide sequence ID" value="XM_024837849.1"/>
</dbReference>
<sequence length="329" mass="38251">MGFLRPSDKIFTHVDSLLTSDKYMSDQFVWDTVARWHGMKVLFFGLYCDESVHASYVNSTPPRAQFKESNRYRDRLAAEDPLAPPAGVTITIDSAAQEKQALWRAYERFYQALTLHWAVIETLCLARAASYTSSTERNARFEHIWTQWTDTARPLKIKIDVLEVVEFVWGYLGRKVFQEKDVIVKWVGGTSVFDEFYDEEEPVGTNWMYFVRCLMRYLRPAHILELLLGVVWKGEGREEIDRVEYLRRVGFFDESAGVVEREDEEESDPDTMFNIGGLQEDVAVGLEAWEVYRDKLWGAEMRGRVLFREESEEGSITIYKPTNRVVTVS</sequence>
<dbReference type="OrthoDB" id="5384804at2759"/>
<comment type="caution">
    <text evidence="1">The sequence shown here is derived from an EMBL/GenBank/DDBJ whole genome shotgun (WGS) entry which is preliminary data.</text>
</comment>
<reference evidence="1" key="1">
    <citation type="submission" date="2016-12" db="EMBL/GenBank/DDBJ databases">
        <title>The genomes of Aspergillus section Nigri reveals drivers in fungal speciation.</title>
        <authorList>
            <consortium name="DOE Joint Genome Institute"/>
            <person name="Vesth T.C."/>
            <person name="Nybo J."/>
            <person name="Theobald S."/>
            <person name="Brandl J."/>
            <person name="Frisvad J.C."/>
            <person name="Nielsen K.F."/>
            <person name="Lyhne E.K."/>
            <person name="Kogle M.E."/>
            <person name="Kuo A."/>
            <person name="Riley R."/>
            <person name="Clum A."/>
            <person name="Nolan M."/>
            <person name="Lipzen A."/>
            <person name="Salamov A."/>
            <person name="Henrissat B."/>
            <person name="Wiebenga A."/>
            <person name="De vries R.P."/>
            <person name="Grigoriev I.V."/>
            <person name="Mortensen U.H."/>
            <person name="Andersen M.R."/>
            <person name="Baker S.E."/>
        </authorList>
    </citation>
    <scope>NUCLEOTIDE SEQUENCE</scope>
    <source>
        <strain evidence="1">IBT 28561</strain>
    </source>
</reference>